<reference evidence="9 10" key="1">
    <citation type="journal article" date="2014" name="Arch. Microbiol.">
        <title>Bacillus mesophilum sp. nov., strain IITR-54T, a novel 4-chlorobiphenyl dechlorinating bacterium.</title>
        <authorList>
            <person name="Manickam N."/>
            <person name="Singh N.K."/>
            <person name="Bajaj A."/>
            <person name="Kumar R.M."/>
            <person name="Kaur G."/>
            <person name="Kaur N."/>
            <person name="Bala M."/>
            <person name="Kumar A."/>
            <person name="Mayilraj S."/>
        </authorList>
    </citation>
    <scope>NUCLEOTIDE SEQUENCE [LARGE SCALE GENOMIC DNA]</scope>
    <source>
        <strain evidence="9 10">IITR-54</strain>
    </source>
</reference>
<feature type="transmembrane region" description="Helical" evidence="8">
    <location>
        <begin position="158"/>
        <end position="176"/>
    </location>
</feature>
<keyword evidence="4" id="KW-1003">Cell membrane</keyword>
<keyword evidence="6 8" id="KW-1133">Transmembrane helix</keyword>
<dbReference type="PANTHER" id="PTHR30472">
    <property type="entry name" value="FERRIC ENTEROBACTIN TRANSPORT SYSTEM PERMEASE PROTEIN"/>
    <property type="match status" value="1"/>
</dbReference>
<comment type="similarity">
    <text evidence="2">Belongs to the binding-protein-dependent transport system permease family. FecCD subfamily.</text>
</comment>
<feature type="transmembrane region" description="Helical" evidence="8">
    <location>
        <begin position="95"/>
        <end position="113"/>
    </location>
</feature>
<protein>
    <submittedName>
        <fullName evidence="9">Iron ABC transporter permease</fullName>
    </submittedName>
</protein>
<keyword evidence="7 8" id="KW-0472">Membrane</keyword>
<dbReference type="PANTHER" id="PTHR30472:SF64">
    <property type="entry name" value="IRON(3+)-HYDROXAMATE IMPORT SYSTEM PERMEASE PROTEIN FHUG"/>
    <property type="match status" value="1"/>
</dbReference>
<evidence type="ECO:0000313" key="9">
    <source>
        <dbReference type="EMBL" id="KAB2331817.1"/>
    </source>
</evidence>
<feature type="transmembrane region" description="Helical" evidence="8">
    <location>
        <begin position="119"/>
        <end position="146"/>
    </location>
</feature>
<feature type="transmembrane region" description="Helical" evidence="8">
    <location>
        <begin position="12"/>
        <end position="30"/>
    </location>
</feature>
<organism evidence="9 10">
    <name type="scientific">Bacillus mesophilum</name>
    <dbReference type="NCBI Taxonomy" id="1071718"/>
    <lineage>
        <taxon>Bacteria</taxon>
        <taxon>Bacillati</taxon>
        <taxon>Bacillota</taxon>
        <taxon>Bacilli</taxon>
        <taxon>Bacillales</taxon>
        <taxon>Bacillaceae</taxon>
        <taxon>Bacillus</taxon>
    </lineage>
</organism>
<evidence type="ECO:0000256" key="5">
    <source>
        <dbReference type="ARBA" id="ARBA00022692"/>
    </source>
</evidence>
<proteinExistence type="inferred from homology"/>
<accession>A0A7V7RKM1</accession>
<dbReference type="Pfam" id="PF01032">
    <property type="entry name" value="FecCD"/>
    <property type="match status" value="1"/>
</dbReference>
<evidence type="ECO:0000256" key="3">
    <source>
        <dbReference type="ARBA" id="ARBA00022448"/>
    </source>
</evidence>
<feature type="transmembrane region" description="Helical" evidence="8">
    <location>
        <begin position="248"/>
        <end position="277"/>
    </location>
</feature>
<evidence type="ECO:0000313" key="10">
    <source>
        <dbReference type="Proteomes" id="UP000441354"/>
    </source>
</evidence>
<dbReference type="GO" id="GO:0022857">
    <property type="term" value="F:transmembrane transporter activity"/>
    <property type="evidence" value="ECO:0007669"/>
    <property type="project" value="InterPro"/>
</dbReference>
<dbReference type="EMBL" id="WBOT01000004">
    <property type="protein sequence ID" value="KAB2331817.1"/>
    <property type="molecule type" value="Genomic_DNA"/>
</dbReference>
<comment type="subcellular location">
    <subcellularLocation>
        <location evidence="1">Cell membrane</location>
        <topology evidence="1">Multi-pass membrane protein</topology>
    </subcellularLocation>
</comment>
<dbReference type="RefSeq" id="WP_151574685.1">
    <property type="nucleotide sequence ID" value="NZ_WBOT01000004.1"/>
</dbReference>
<gene>
    <name evidence="9" type="ORF">F7732_14190</name>
</gene>
<keyword evidence="3" id="KW-0813">Transport</keyword>
<dbReference type="InterPro" id="IPR000522">
    <property type="entry name" value="ABC_transptr_permease_BtuC"/>
</dbReference>
<feature type="transmembrane region" description="Helical" evidence="8">
    <location>
        <begin position="317"/>
        <end position="336"/>
    </location>
</feature>
<evidence type="ECO:0000256" key="1">
    <source>
        <dbReference type="ARBA" id="ARBA00004651"/>
    </source>
</evidence>
<sequence>MDSFGQQWKKTISVLSILSAAIIVMFFVSLNTGLTKIPPLEVVKTIFGSGDEGTKMVLFDFRLPRMVLALLVGAGISLAGAILQGVSQNALADPGILGINAGAGFAVVLFMFFSQGTGFAIGALSIFSLPFTALLGAFVAALLIYVIAWKGGVTPIRLILVGIGINSAFAAAMLVFQLMMEPNDFTKALVWLSGTIWGTNWTFVLALLPWLLIFTPIAFYKARVLDVLNLGDPMAIGLGSHVERERRILLIIAVALAGACVSVGGGITFLGLVAPHLAKRIVGAKHARMLPVTVLLGAFLLLTADTLGRVVLAPAELPVGLVVSVLGAPYFIYLLMKTR</sequence>
<feature type="transmembrane region" description="Helical" evidence="8">
    <location>
        <begin position="66"/>
        <end position="83"/>
    </location>
</feature>
<dbReference type="CDD" id="cd06550">
    <property type="entry name" value="TM_ABC_iron-siderophores_like"/>
    <property type="match status" value="1"/>
</dbReference>
<dbReference type="AlphaFoldDB" id="A0A7V7RKM1"/>
<dbReference type="OrthoDB" id="9811721at2"/>
<dbReference type="Gene3D" id="1.10.3470.10">
    <property type="entry name" value="ABC transporter involved in vitamin B12 uptake, BtuC"/>
    <property type="match status" value="1"/>
</dbReference>
<evidence type="ECO:0000256" key="2">
    <source>
        <dbReference type="ARBA" id="ARBA00007935"/>
    </source>
</evidence>
<keyword evidence="10" id="KW-1185">Reference proteome</keyword>
<dbReference type="FunFam" id="1.10.3470.10:FF:000001">
    <property type="entry name" value="Vitamin B12 ABC transporter permease BtuC"/>
    <property type="match status" value="1"/>
</dbReference>
<name>A0A7V7RKM1_9BACI</name>
<feature type="transmembrane region" description="Helical" evidence="8">
    <location>
        <begin position="188"/>
        <end position="212"/>
    </location>
</feature>
<evidence type="ECO:0000256" key="7">
    <source>
        <dbReference type="ARBA" id="ARBA00023136"/>
    </source>
</evidence>
<feature type="transmembrane region" description="Helical" evidence="8">
    <location>
        <begin position="289"/>
        <end position="311"/>
    </location>
</feature>
<evidence type="ECO:0000256" key="4">
    <source>
        <dbReference type="ARBA" id="ARBA00022475"/>
    </source>
</evidence>
<evidence type="ECO:0000256" key="8">
    <source>
        <dbReference type="SAM" id="Phobius"/>
    </source>
</evidence>
<keyword evidence="5 8" id="KW-0812">Transmembrane</keyword>
<dbReference type="GO" id="GO:0005886">
    <property type="term" value="C:plasma membrane"/>
    <property type="evidence" value="ECO:0007669"/>
    <property type="project" value="UniProtKB-SubCell"/>
</dbReference>
<dbReference type="Proteomes" id="UP000441354">
    <property type="component" value="Unassembled WGS sequence"/>
</dbReference>
<evidence type="ECO:0000256" key="6">
    <source>
        <dbReference type="ARBA" id="ARBA00022989"/>
    </source>
</evidence>
<dbReference type="GO" id="GO:0033214">
    <property type="term" value="P:siderophore-iron import into cell"/>
    <property type="evidence" value="ECO:0007669"/>
    <property type="project" value="TreeGrafter"/>
</dbReference>
<comment type="caution">
    <text evidence="9">The sequence shown here is derived from an EMBL/GenBank/DDBJ whole genome shotgun (WGS) entry which is preliminary data.</text>
</comment>
<dbReference type="SUPFAM" id="SSF81345">
    <property type="entry name" value="ABC transporter involved in vitamin B12 uptake, BtuC"/>
    <property type="match status" value="1"/>
</dbReference>
<dbReference type="InterPro" id="IPR037294">
    <property type="entry name" value="ABC_BtuC-like"/>
</dbReference>